<protein>
    <submittedName>
        <fullName evidence="1">Uncharacterized protein</fullName>
    </submittedName>
</protein>
<dbReference type="AlphaFoldDB" id="A0A3Q3CSU6"/>
<evidence type="ECO:0000313" key="2">
    <source>
        <dbReference type="Proteomes" id="UP000264840"/>
    </source>
</evidence>
<proteinExistence type="predicted"/>
<dbReference type="Proteomes" id="UP000264840">
    <property type="component" value="Unplaced"/>
</dbReference>
<organism evidence="1 2">
    <name type="scientific">Haplochromis burtoni</name>
    <name type="common">Burton's mouthbrooder</name>
    <name type="synonym">Chromis burtoni</name>
    <dbReference type="NCBI Taxonomy" id="8153"/>
    <lineage>
        <taxon>Eukaryota</taxon>
        <taxon>Metazoa</taxon>
        <taxon>Chordata</taxon>
        <taxon>Craniata</taxon>
        <taxon>Vertebrata</taxon>
        <taxon>Euteleostomi</taxon>
        <taxon>Actinopterygii</taxon>
        <taxon>Neopterygii</taxon>
        <taxon>Teleostei</taxon>
        <taxon>Neoteleostei</taxon>
        <taxon>Acanthomorphata</taxon>
        <taxon>Ovalentaria</taxon>
        <taxon>Cichlomorphae</taxon>
        <taxon>Cichliformes</taxon>
        <taxon>Cichlidae</taxon>
        <taxon>African cichlids</taxon>
        <taxon>Pseudocrenilabrinae</taxon>
        <taxon>Haplochromini</taxon>
        <taxon>Haplochromis</taxon>
    </lineage>
</organism>
<reference evidence="1" key="1">
    <citation type="submission" date="2025-08" db="UniProtKB">
        <authorList>
            <consortium name="Ensembl"/>
        </authorList>
    </citation>
    <scope>IDENTIFICATION</scope>
</reference>
<evidence type="ECO:0000313" key="1">
    <source>
        <dbReference type="Ensembl" id="ENSHBUP00000029903.1"/>
    </source>
</evidence>
<accession>A0A3Q3CSU6</accession>
<reference evidence="1" key="2">
    <citation type="submission" date="2025-09" db="UniProtKB">
        <authorList>
            <consortium name="Ensembl"/>
        </authorList>
    </citation>
    <scope>IDENTIFICATION</scope>
</reference>
<name>A0A3Q3CSU6_HAPBU</name>
<keyword evidence="2" id="KW-1185">Reference proteome</keyword>
<dbReference type="Ensembl" id="ENSHBUT00000032732.1">
    <property type="protein sequence ID" value="ENSHBUP00000029903.1"/>
    <property type="gene ID" value="ENSHBUG00000014596.1"/>
</dbReference>
<sequence>MYNYLSLCVFPVLQLRPTVQRLICYPKLTINVNGCLRFSAFFRRVEGFQEWN</sequence>
<dbReference type="GeneTree" id="ENSGT01100000267124"/>